<evidence type="ECO:0000256" key="4">
    <source>
        <dbReference type="ARBA" id="ARBA00021393"/>
    </source>
</evidence>
<feature type="compositionally biased region" description="Polar residues" evidence="11">
    <location>
        <begin position="15"/>
        <end position="32"/>
    </location>
</feature>
<reference evidence="14" key="1">
    <citation type="submission" date="2021-02" db="EMBL/GenBank/DDBJ databases">
        <authorList>
            <person name="Nowell W R."/>
        </authorList>
    </citation>
    <scope>NUCLEOTIDE SEQUENCE</scope>
</reference>
<evidence type="ECO:0000256" key="9">
    <source>
        <dbReference type="ARBA" id="ARBA00031500"/>
    </source>
</evidence>
<dbReference type="Proteomes" id="UP000663860">
    <property type="component" value="Unassembled WGS sequence"/>
</dbReference>
<dbReference type="InterPro" id="IPR029346">
    <property type="entry name" value="USP_C"/>
</dbReference>
<evidence type="ECO:0000256" key="7">
    <source>
        <dbReference type="ARBA" id="ARBA00022801"/>
    </source>
</evidence>
<dbReference type="GO" id="GO:0006508">
    <property type="term" value="P:proteolysis"/>
    <property type="evidence" value="ECO:0007669"/>
    <property type="project" value="UniProtKB-KW"/>
</dbReference>
<dbReference type="InterPro" id="IPR002083">
    <property type="entry name" value="MATH/TRAF_dom"/>
</dbReference>
<keyword evidence="7" id="KW-0378">Hydrolase</keyword>
<dbReference type="AlphaFoldDB" id="A0A813PP62"/>
<keyword evidence="6" id="KW-0833">Ubl conjugation pathway</keyword>
<feature type="compositionally biased region" description="Acidic residues" evidence="11">
    <location>
        <begin position="46"/>
        <end position="61"/>
    </location>
</feature>
<organism evidence="14 15">
    <name type="scientific">Adineta steineri</name>
    <dbReference type="NCBI Taxonomy" id="433720"/>
    <lineage>
        <taxon>Eukaryota</taxon>
        <taxon>Metazoa</taxon>
        <taxon>Spiralia</taxon>
        <taxon>Gnathifera</taxon>
        <taxon>Rotifera</taxon>
        <taxon>Eurotatoria</taxon>
        <taxon>Bdelloidea</taxon>
        <taxon>Adinetida</taxon>
        <taxon>Adinetidae</taxon>
        <taxon>Adineta</taxon>
    </lineage>
</organism>
<dbReference type="PANTHER" id="PTHR24006">
    <property type="entry name" value="UBIQUITIN CARBOXYL-TERMINAL HYDROLASE"/>
    <property type="match status" value="1"/>
</dbReference>
<keyword evidence="8" id="KW-0788">Thiol protease</keyword>
<dbReference type="Gene3D" id="3.90.70.10">
    <property type="entry name" value="Cysteine proteinases"/>
    <property type="match status" value="2"/>
</dbReference>
<evidence type="ECO:0000256" key="5">
    <source>
        <dbReference type="ARBA" id="ARBA00022670"/>
    </source>
</evidence>
<dbReference type="Pfam" id="PF12436">
    <property type="entry name" value="USP7_ICP0_bdg"/>
    <property type="match status" value="1"/>
</dbReference>
<feature type="compositionally biased region" description="Acidic residues" evidence="11">
    <location>
        <begin position="73"/>
        <end position="86"/>
    </location>
</feature>
<dbReference type="InterPro" id="IPR018200">
    <property type="entry name" value="USP_CS"/>
</dbReference>
<dbReference type="PROSITE" id="PS00973">
    <property type="entry name" value="USP_2"/>
    <property type="match status" value="1"/>
</dbReference>
<name>A0A813PP62_9BILA</name>
<dbReference type="PANTHER" id="PTHR24006:SF644">
    <property type="entry name" value="UBIQUITIN CARBOXYL-TERMINAL HYDROLASE 7"/>
    <property type="match status" value="1"/>
</dbReference>
<dbReference type="GO" id="GO:0005829">
    <property type="term" value="C:cytosol"/>
    <property type="evidence" value="ECO:0007669"/>
    <property type="project" value="TreeGrafter"/>
</dbReference>
<dbReference type="SUPFAM" id="SSF54001">
    <property type="entry name" value="Cysteine proteinases"/>
    <property type="match status" value="2"/>
</dbReference>
<dbReference type="InterPro" id="IPR028889">
    <property type="entry name" value="USP"/>
</dbReference>
<feature type="domain" description="MATH" evidence="12">
    <location>
        <begin position="116"/>
        <end position="246"/>
    </location>
</feature>
<dbReference type="SUPFAM" id="SSF49599">
    <property type="entry name" value="TRAF domain-like"/>
    <property type="match status" value="1"/>
</dbReference>
<dbReference type="GO" id="GO:0031647">
    <property type="term" value="P:regulation of protein stability"/>
    <property type="evidence" value="ECO:0007669"/>
    <property type="project" value="TreeGrafter"/>
</dbReference>
<dbReference type="Gene3D" id="3.10.20.90">
    <property type="entry name" value="Phosphatidylinositol 3-kinase Catalytic Subunit, Chain A, domain 1"/>
    <property type="match status" value="1"/>
</dbReference>
<evidence type="ECO:0000256" key="8">
    <source>
        <dbReference type="ARBA" id="ARBA00022807"/>
    </source>
</evidence>
<evidence type="ECO:0000256" key="2">
    <source>
        <dbReference type="ARBA" id="ARBA00009085"/>
    </source>
</evidence>
<keyword evidence="5" id="KW-0645">Protease</keyword>
<dbReference type="InterPro" id="IPR001394">
    <property type="entry name" value="Peptidase_C19_UCH"/>
</dbReference>
<dbReference type="InterPro" id="IPR050164">
    <property type="entry name" value="Peptidase_C19"/>
</dbReference>
<protein>
    <recommendedName>
        <fullName evidence="4">Ubiquitin carboxyl-terminal hydrolase 7</fullName>
        <ecNumber evidence="3">3.4.19.12</ecNumber>
    </recommendedName>
    <alternativeName>
        <fullName evidence="10">Ubiquitin thioesterase 7</fullName>
    </alternativeName>
    <alternativeName>
        <fullName evidence="9">Ubiquitin-specific-processing protease 7</fullName>
    </alternativeName>
</protein>
<evidence type="ECO:0000313" key="15">
    <source>
        <dbReference type="Proteomes" id="UP000663860"/>
    </source>
</evidence>
<dbReference type="InterPro" id="IPR038765">
    <property type="entry name" value="Papain-like_cys_pep_sf"/>
</dbReference>
<proteinExistence type="inferred from homology"/>
<dbReference type="PROSITE" id="PS50144">
    <property type="entry name" value="MATH"/>
    <property type="match status" value="1"/>
</dbReference>
<sequence length="1258" mass="147265">MSGIKRSLSADYDSAITNDSNNQEPASPNNSSDLKRSRHSSSHSEYEEEEEEETQIVEQENDVTNGHSTSQSETEEEEEEEEEEEQQQNNVQENSLNYSIVHIDFDNGEDDIYRYDGNIIFHIHIPPRGRSCQISSEPSIIRTFPWTLIGHIKPNHDNFQNDNAGVFGLFLKCGVDKTIQNWSIFAKAELTLLHATNPKKNYVKKINHLFNSRSIDWGFHNFKYLKEIYDEFLHPSDNTIRIEAKIHADPPRNVDWDSKGQTGFVGLRNIGATCYMNSFLQTIYFTKKLRKAVYALPTDHDDQSHSIPLALQKLFYDLQFSDRAVSTKKLTRSFGWDKPDEFCQHDIQEFCRVVDHDDQSHSIPLALQKLFYDLQFSDRAVSTKKLTRSFGWDKPDEFCQHDIQEFCRVLLDKLECKMEDTTIEGIIPSLFQGQYVQYIRCTNVDHESRVTQTFYDVPLQVRNNANITESFRDFCKSEILTGENLYDAGCFHGLQEAEKGVKFQKFPPVLCLHLLRFEYDYNLSQNRKINDSYSFDYHLDLNEFLEKPNCSSCSYKLLSILVHSGDNSSGHYVSFINPKLDKEWFKFDDDVVARVASNDAMERNFGGVQDDDGSMYNTSAYMLVYIREDCQDDVLCDINLEDISENLIKRFNYNKKSIKQRQIISDNNNLIDIHIILNNDFYIQQKACLTELIYENSLDFSENKRCLRYISAQRSELFRTFAQRLAYELGVNLDEDIRLWIVNTHKISNNNHHYHHSQPLLTSTLTYCNDYDKKVNDIFHYEILNRRVLAIYVEQKLFMNNIYQLLPFEIDDILIFVRFYNAQDESLLYIGHFLFSQKQSFQKCLNDIALRMKISICSSTTFIVHQSQPKHNQIHQYESLKSSDFELLLSQVLRPCLSGISIIIQVVNPNQTDKENSLTTVDDYLRNLSSRQEFDVYNRDSLRNECLFKLFLPLKTSIKHVIQLIAERIEYSEEQIIIQKSSNSTLITNITTSTSSLHIGCEQKLRDLYPNLRITGTSPRKIIFKKLPFNYTELEHRRLFRLFVTNSRKKDEQREVQLYVSKSSTVAEFLAEIKQWMPAVCSENGSQQLRIIELISYNQINPPFRLRICPDESSMDEYTNCANHFYHLEEIIHDDIDYTKESTLIPVAHYTKENFIQINLQKFFPFFIHVIQNESFNDVKHRLQVKLGLTNREFDKYHFSIYNGSKLISRCDDNAEKINICELKLIRNTCWIGLEIPSVSNPRKTRKSLFSEKPIRIN</sequence>
<dbReference type="GO" id="GO:0016579">
    <property type="term" value="P:protein deubiquitination"/>
    <property type="evidence" value="ECO:0007669"/>
    <property type="project" value="InterPro"/>
</dbReference>
<comment type="caution">
    <text evidence="14">The sequence shown here is derived from an EMBL/GenBank/DDBJ whole genome shotgun (WGS) entry which is preliminary data.</text>
</comment>
<evidence type="ECO:0000256" key="1">
    <source>
        <dbReference type="ARBA" id="ARBA00000707"/>
    </source>
</evidence>
<evidence type="ECO:0000256" key="11">
    <source>
        <dbReference type="SAM" id="MobiDB-lite"/>
    </source>
</evidence>
<evidence type="ECO:0000256" key="10">
    <source>
        <dbReference type="ARBA" id="ARBA00031508"/>
    </source>
</evidence>
<feature type="domain" description="USP" evidence="13">
    <location>
        <begin position="265"/>
        <end position="628"/>
    </location>
</feature>
<comment type="catalytic activity">
    <reaction evidence="1">
        <text>Thiol-dependent hydrolysis of ester, thioester, amide, peptide and isopeptide bonds formed by the C-terminal Gly of ubiquitin (a 76-residue protein attached to proteins as an intracellular targeting signal).</text>
        <dbReference type="EC" id="3.4.19.12"/>
    </reaction>
</comment>
<gene>
    <name evidence="14" type="ORF">IZO911_LOCUS4489</name>
</gene>
<accession>A0A813PP62</accession>
<comment type="similarity">
    <text evidence="2">Belongs to the peptidase C19 family.</text>
</comment>
<dbReference type="Pfam" id="PF14533">
    <property type="entry name" value="USP7_C2"/>
    <property type="match status" value="1"/>
</dbReference>
<dbReference type="InterPro" id="IPR024729">
    <property type="entry name" value="USP7_ICP0-binding_dom"/>
</dbReference>
<dbReference type="Gene3D" id="2.60.210.10">
    <property type="entry name" value="Apoptosis, Tumor Necrosis Factor Receptor Associated Protein 2, Chain A"/>
    <property type="match status" value="1"/>
</dbReference>
<evidence type="ECO:0000313" key="14">
    <source>
        <dbReference type="EMBL" id="CAF0756984.1"/>
    </source>
</evidence>
<evidence type="ECO:0000259" key="12">
    <source>
        <dbReference type="PROSITE" id="PS50144"/>
    </source>
</evidence>
<dbReference type="InterPro" id="IPR008974">
    <property type="entry name" value="TRAF-like"/>
</dbReference>
<evidence type="ECO:0000256" key="6">
    <source>
        <dbReference type="ARBA" id="ARBA00022786"/>
    </source>
</evidence>
<evidence type="ECO:0000259" key="13">
    <source>
        <dbReference type="PROSITE" id="PS50235"/>
    </source>
</evidence>
<evidence type="ECO:0000256" key="3">
    <source>
        <dbReference type="ARBA" id="ARBA00012759"/>
    </source>
</evidence>
<dbReference type="PROSITE" id="PS00972">
    <property type="entry name" value="USP_1"/>
    <property type="match status" value="1"/>
</dbReference>
<dbReference type="EMBL" id="CAJNOE010000025">
    <property type="protein sequence ID" value="CAF0756984.1"/>
    <property type="molecule type" value="Genomic_DNA"/>
</dbReference>
<dbReference type="GO" id="GO:0005634">
    <property type="term" value="C:nucleus"/>
    <property type="evidence" value="ECO:0007669"/>
    <property type="project" value="TreeGrafter"/>
</dbReference>
<dbReference type="GO" id="GO:0004843">
    <property type="term" value="F:cysteine-type deubiquitinase activity"/>
    <property type="evidence" value="ECO:0007669"/>
    <property type="project" value="UniProtKB-EC"/>
</dbReference>
<feature type="region of interest" description="Disordered" evidence="11">
    <location>
        <begin position="1"/>
        <end position="95"/>
    </location>
</feature>
<dbReference type="Pfam" id="PF00443">
    <property type="entry name" value="UCH"/>
    <property type="match status" value="2"/>
</dbReference>
<dbReference type="EC" id="3.4.19.12" evidence="3"/>
<dbReference type="PROSITE" id="PS50235">
    <property type="entry name" value="USP_3"/>
    <property type="match status" value="1"/>
</dbReference>
<dbReference type="Pfam" id="PF22486">
    <property type="entry name" value="MATH_2"/>
    <property type="match status" value="1"/>
</dbReference>